<reference evidence="4" key="1">
    <citation type="submission" date="2016-10" db="EMBL/GenBank/DDBJ databases">
        <authorList>
            <person name="Varghese N."/>
            <person name="Submissions S."/>
        </authorList>
    </citation>
    <scope>NUCLEOTIDE SEQUENCE [LARGE SCALE GENOMIC DNA]</scope>
    <source>
        <strain evidence="4">DSM 26879</strain>
    </source>
</reference>
<dbReference type="InterPro" id="IPR050836">
    <property type="entry name" value="SDS22/Internalin_LRR"/>
</dbReference>
<keyword evidence="4" id="KW-1185">Reference proteome</keyword>
<dbReference type="PANTHER" id="PTHR46652">
    <property type="entry name" value="LEUCINE-RICH REPEAT AND IQ DOMAIN-CONTAINING PROTEIN 1-RELATED"/>
    <property type="match status" value="1"/>
</dbReference>
<gene>
    <name evidence="3" type="ORF">SAMN04488005_2922</name>
</gene>
<dbReference type="SUPFAM" id="SSF52058">
    <property type="entry name" value="L domain-like"/>
    <property type="match status" value="1"/>
</dbReference>
<proteinExistence type="predicted"/>
<evidence type="ECO:0000256" key="2">
    <source>
        <dbReference type="ARBA" id="ARBA00022737"/>
    </source>
</evidence>
<keyword evidence="2" id="KW-0677">Repeat</keyword>
<name>A0A1I6HPH9_9RHOB</name>
<evidence type="ECO:0000256" key="1">
    <source>
        <dbReference type="ARBA" id="ARBA00022614"/>
    </source>
</evidence>
<organism evidence="3 4">
    <name type="scientific">Yoonia tamlensis</name>
    <dbReference type="NCBI Taxonomy" id="390270"/>
    <lineage>
        <taxon>Bacteria</taxon>
        <taxon>Pseudomonadati</taxon>
        <taxon>Pseudomonadota</taxon>
        <taxon>Alphaproteobacteria</taxon>
        <taxon>Rhodobacterales</taxon>
        <taxon>Paracoccaceae</taxon>
        <taxon>Yoonia</taxon>
    </lineage>
</organism>
<dbReference type="InterPro" id="IPR001611">
    <property type="entry name" value="Leu-rich_rpt"/>
</dbReference>
<accession>A0A1I6HPH9</accession>
<dbReference type="EMBL" id="FOYP01000002">
    <property type="protein sequence ID" value="SFR56391.1"/>
    <property type="molecule type" value="Genomic_DNA"/>
</dbReference>
<keyword evidence="1" id="KW-0433">Leucine-rich repeat</keyword>
<evidence type="ECO:0000313" key="4">
    <source>
        <dbReference type="Proteomes" id="UP000199478"/>
    </source>
</evidence>
<dbReference type="STRING" id="390270.SAMN04488005_2922"/>
<dbReference type="Gene3D" id="3.80.10.10">
    <property type="entry name" value="Ribonuclease Inhibitor"/>
    <property type="match status" value="2"/>
</dbReference>
<protein>
    <submittedName>
        <fullName evidence="3">Internalin A</fullName>
    </submittedName>
</protein>
<sequence length="346" mass="36904">MNDIANAPWLTVVSISGHEDYAGEIDLSFVAHLPELESLSLDELGPIDAQAIQSNSLSSLNLTNSQPNDYVFVAALENLQNLHLNNALDRLASLPLDGLNSLTGLAIINSEIASIAGIERLENLNRLAITNTAVSDLAPLSGLNLTHVTLASDKIEDLSPLGNSTEITHLVIKGSGITSLDGLSLGPSLVHIDGSESELSDISAMQTATNVERALFENANITDVMSLAGKSHLQQVDLRKNPVSDLSAFGIGAFPNLTILDLSDTLVFDLSPLHNLTSVERLSLSRIPATDLTPLAGMASVEALWLNDTPADDLSPLLNMPALEGFIVDDQQFVTKENLPAYMETR</sequence>
<evidence type="ECO:0000313" key="3">
    <source>
        <dbReference type="EMBL" id="SFR56391.1"/>
    </source>
</evidence>
<dbReference type="Proteomes" id="UP000199478">
    <property type="component" value="Unassembled WGS sequence"/>
</dbReference>
<dbReference type="PANTHER" id="PTHR46652:SF3">
    <property type="entry name" value="LEUCINE-RICH REPEAT-CONTAINING PROTEIN 9"/>
    <property type="match status" value="1"/>
</dbReference>
<dbReference type="AlphaFoldDB" id="A0A1I6HPH9"/>
<dbReference type="PROSITE" id="PS51450">
    <property type="entry name" value="LRR"/>
    <property type="match status" value="1"/>
</dbReference>
<dbReference type="InterPro" id="IPR032675">
    <property type="entry name" value="LRR_dom_sf"/>
</dbReference>